<name>A0A6J5NRL0_9CAUD</name>
<proteinExistence type="predicted"/>
<reference evidence="1" key="1">
    <citation type="submission" date="2020-04" db="EMBL/GenBank/DDBJ databases">
        <authorList>
            <person name="Chiriac C."/>
            <person name="Salcher M."/>
            <person name="Ghai R."/>
            <person name="Kavagutti S V."/>
        </authorList>
    </citation>
    <scope>NUCLEOTIDE SEQUENCE</scope>
</reference>
<sequence length="52" mass="5941">MMDEPRVVWVEPSHWDEDGGWHVYVGWRSIAGPFATKLEAAQEARQMALLVS</sequence>
<accession>A0A6J5NRL0</accession>
<dbReference type="EMBL" id="LR796716">
    <property type="protein sequence ID" value="CAB4161412.1"/>
    <property type="molecule type" value="Genomic_DNA"/>
</dbReference>
<evidence type="ECO:0000313" key="1">
    <source>
        <dbReference type="EMBL" id="CAB4161412.1"/>
    </source>
</evidence>
<organism evidence="1">
    <name type="scientific">uncultured Caudovirales phage</name>
    <dbReference type="NCBI Taxonomy" id="2100421"/>
    <lineage>
        <taxon>Viruses</taxon>
        <taxon>Duplodnaviria</taxon>
        <taxon>Heunggongvirae</taxon>
        <taxon>Uroviricota</taxon>
        <taxon>Caudoviricetes</taxon>
        <taxon>Peduoviridae</taxon>
        <taxon>Maltschvirus</taxon>
        <taxon>Maltschvirus maltsch</taxon>
    </lineage>
</organism>
<protein>
    <submittedName>
        <fullName evidence="1">Uncharacterized protein</fullName>
    </submittedName>
</protein>
<gene>
    <name evidence="1" type="ORF">UFOVP730_47</name>
</gene>